<reference evidence="1 2" key="1">
    <citation type="journal article" date="2014" name="Am. J. Bot.">
        <title>Genome assembly and annotation for red clover (Trifolium pratense; Fabaceae).</title>
        <authorList>
            <person name="Istvanek J."/>
            <person name="Jaros M."/>
            <person name="Krenek A."/>
            <person name="Repkova J."/>
        </authorList>
    </citation>
    <scope>NUCLEOTIDE SEQUENCE [LARGE SCALE GENOMIC DNA]</scope>
    <source>
        <strain evidence="2">cv. Tatra</strain>
        <tissue evidence="1">Young leaves</tissue>
    </source>
</reference>
<gene>
    <name evidence="1" type="ORF">L195_g061831</name>
</gene>
<dbReference type="EMBL" id="ASHM01159319">
    <property type="protein sequence ID" value="PNX63860.1"/>
    <property type="molecule type" value="Genomic_DNA"/>
</dbReference>
<reference evidence="1 2" key="2">
    <citation type="journal article" date="2017" name="Front. Plant Sci.">
        <title>Gene Classification and Mining of Molecular Markers Useful in Red Clover (Trifolium pratense) Breeding.</title>
        <authorList>
            <person name="Istvanek J."/>
            <person name="Dluhosova J."/>
            <person name="Dluhos P."/>
            <person name="Patkova L."/>
            <person name="Nedelnik J."/>
            <person name="Repkova J."/>
        </authorList>
    </citation>
    <scope>NUCLEOTIDE SEQUENCE [LARGE SCALE GENOMIC DNA]</scope>
    <source>
        <strain evidence="2">cv. Tatra</strain>
        <tissue evidence="1">Young leaves</tissue>
    </source>
</reference>
<dbReference type="Proteomes" id="UP000236291">
    <property type="component" value="Unassembled WGS sequence"/>
</dbReference>
<sequence length="53" mass="5926">DNSLFDYLNSLSPLKTKKCVTTQTLNSLGMDYSLLASPDATIYEDSTVLMRHL</sequence>
<protein>
    <submittedName>
        <fullName evidence="1">Uncharacterized protein</fullName>
    </submittedName>
</protein>
<dbReference type="AlphaFoldDB" id="A0A2K3KC35"/>
<name>A0A2K3KC35_TRIPR</name>
<feature type="non-terminal residue" evidence="1">
    <location>
        <position position="1"/>
    </location>
</feature>
<evidence type="ECO:0000313" key="1">
    <source>
        <dbReference type="EMBL" id="PNX63860.1"/>
    </source>
</evidence>
<organism evidence="1 2">
    <name type="scientific">Trifolium pratense</name>
    <name type="common">Red clover</name>
    <dbReference type="NCBI Taxonomy" id="57577"/>
    <lineage>
        <taxon>Eukaryota</taxon>
        <taxon>Viridiplantae</taxon>
        <taxon>Streptophyta</taxon>
        <taxon>Embryophyta</taxon>
        <taxon>Tracheophyta</taxon>
        <taxon>Spermatophyta</taxon>
        <taxon>Magnoliopsida</taxon>
        <taxon>eudicotyledons</taxon>
        <taxon>Gunneridae</taxon>
        <taxon>Pentapetalae</taxon>
        <taxon>rosids</taxon>
        <taxon>fabids</taxon>
        <taxon>Fabales</taxon>
        <taxon>Fabaceae</taxon>
        <taxon>Papilionoideae</taxon>
        <taxon>50 kb inversion clade</taxon>
        <taxon>NPAAA clade</taxon>
        <taxon>Hologalegina</taxon>
        <taxon>IRL clade</taxon>
        <taxon>Trifolieae</taxon>
        <taxon>Trifolium</taxon>
    </lineage>
</organism>
<proteinExistence type="predicted"/>
<comment type="caution">
    <text evidence="1">The sequence shown here is derived from an EMBL/GenBank/DDBJ whole genome shotgun (WGS) entry which is preliminary data.</text>
</comment>
<accession>A0A2K3KC35</accession>
<evidence type="ECO:0000313" key="2">
    <source>
        <dbReference type="Proteomes" id="UP000236291"/>
    </source>
</evidence>